<evidence type="ECO:0000313" key="3">
    <source>
        <dbReference type="Proteomes" id="UP001056535"/>
    </source>
</evidence>
<dbReference type="PANTHER" id="PTHR34853">
    <property type="match status" value="1"/>
</dbReference>
<feature type="transmembrane region" description="Helical" evidence="1">
    <location>
        <begin position="79"/>
        <end position="99"/>
    </location>
</feature>
<accession>A0ABY4YGV7</accession>
<sequence>MTSPTPGQPSWAIRLQSPPRWLLVVVGLLAVVVGVALVTRPLTSLQALGLYLGVALLALGGLTLIRTDGESDPPGEPDAWETLRAVGAIVLGLLILLWLRHHFDLLALAVGAALVISGVRRLWSATRGQRTEAAERRGTVERVASGVLALAELVIGLLALRWPDLTLLAVAVIFAVRLVVLGVLLIRRGLAGPRQTRAPAGTAPTSSARPWLRLTGSVLTLLLAAGAAFLGYEARTLSPVVDDFSATPADVPDTPGTLLRHEPFTRDVPTGATGWRILYTTTAAGGSPATASGIVLTPDNADAPRPVIAWAHGTTGGATHCAPTLLTHPFEAGAMPALDRVVEQGWALVATDYTGLGTPGAHPYLIGTGEAHSVLDGIRAAQQLPDADLAPQTVVWGHSQGGHAALWTSQLAADYAPELDLRGTVAMAPAADVTALAASLPTVSGGELFASYVITAYAAHYPEITLDQQVIPPARTLVREMSGRCLSEPSILASLLSVLSLARDQSVYATPPTEGALGQRLHENIPTGPFPMPVLIAQGEADTLIQPAHQQAYVDRLCSAGQSPEYRTYPGRDHLSVVEPDSDLIEDLLAWTVDRFDGVAATPNCS</sequence>
<dbReference type="Proteomes" id="UP001056535">
    <property type="component" value="Chromosome"/>
</dbReference>
<keyword evidence="1" id="KW-0472">Membrane</keyword>
<dbReference type="Gene3D" id="1.10.260.130">
    <property type="match status" value="1"/>
</dbReference>
<dbReference type="SUPFAM" id="SSF53474">
    <property type="entry name" value="alpha/beta-Hydrolases"/>
    <property type="match status" value="1"/>
</dbReference>
<dbReference type="Pfam" id="PF03729">
    <property type="entry name" value="DUF308"/>
    <property type="match status" value="3"/>
</dbReference>
<organism evidence="2 3">
    <name type="scientific">Ornithinimicrobium cryptoxanthini</name>
    <dbReference type="NCBI Taxonomy" id="2934161"/>
    <lineage>
        <taxon>Bacteria</taxon>
        <taxon>Bacillati</taxon>
        <taxon>Actinomycetota</taxon>
        <taxon>Actinomycetes</taxon>
        <taxon>Micrococcales</taxon>
        <taxon>Ornithinimicrobiaceae</taxon>
        <taxon>Ornithinimicrobium</taxon>
    </lineage>
</organism>
<dbReference type="PANTHER" id="PTHR34853:SF1">
    <property type="entry name" value="LIPASE 5"/>
    <property type="match status" value="1"/>
</dbReference>
<feature type="transmembrane region" description="Helical" evidence="1">
    <location>
        <begin position="21"/>
        <end position="42"/>
    </location>
</feature>
<dbReference type="RefSeq" id="WP_252620395.1">
    <property type="nucleotide sequence ID" value="NZ_CP099490.1"/>
</dbReference>
<reference evidence="2" key="1">
    <citation type="submission" date="2022-06" db="EMBL/GenBank/DDBJ databases">
        <title>Ornithinimicrobium JY.X270.</title>
        <authorList>
            <person name="Huang Y."/>
        </authorList>
    </citation>
    <scope>NUCLEOTIDE SEQUENCE</scope>
    <source>
        <strain evidence="2">JY.X270</strain>
    </source>
</reference>
<keyword evidence="3" id="KW-1185">Reference proteome</keyword>
<dbReference type="Gene3D" id="3.40.50.1820">
    <property type="entry name" value="alpha/beta hydrolase"/>
    <property type="match status" value="1"/>
</dbReference>
<feature type="transmembrane region" description="Helical" evidence="1">
    <location>
        <begin position="168"/>
        <end position="190"/>
    </location>
</feature>
<feature type="transmembrane region" description="Helical" evidence="1">
    <location>
        <begin position="48"/>
        <end position="67"/>
    </location>
</feature>
<keyword evidence="1" id="KW-1133">Transmembrane helix</keyword>
<dbReference type="EMBL" id="CP099490">
    <property type="protein sequence ID" value="USQ75872.1"/>
    <property type="molecule type" value="Genomic_DNA"/>
</dbReference>
<proteinExistence type="predicted"/>
<dbReference type="InterPro" id="IPR005152">
    <property type="entry name" value="Lipase_secreted"/>
</dbReference>
<evidence type="ECO:0000313" key="2">
    <source>
        <dbReference type="EMBL" id="USQ75872.1"/>
    </source>
</evidence>
<keyword evidence="1" id="KW-0812">Transmembrane</keyword>
<dbReference type="InterPro" id="IPR005325">
    <property type="entry name" value="DUF308_memb"/>
</dbReference>
<protein>
    <submittedName>
        <fullName evidence="2">Lipase family protein</fullName>
    </submittedName>
</protein>
<dbReference type="Pfam" id="PF03583">
    <property type="entry name" value="LIP"/>
    <property type="match status" value="1"/>
</dbReference>
<feature type="transmembrane region" description="Helical" evidence="1">
    <location>
        <begin position="211"/>
        <end position="232"/>
    </location>
</feature>
<feature type="transmembrane region" description="Helical" evidence="1">
    <location>
        <begin position="143"/>
        <end position="162"/>
    </location>
</feature>
<evidence type="ECO:0000256" key="1">
    <source>
        <dbReference type="SAM" id="Phobius"/>
    </source>
</evidence>
<name>A0ABY4YGV7_9MICO</name>
<dbReference type="InterPro" id="IPR029058">
    <property type="entry name" value="AB_hydrolase_fold"/>
</dbReference>
<gene>
    <name evidence="2" type="ORF">NF557_14900</name>
</gene>